<feature type="non-terminal residue" evidence="1">
    <location>
        <position position="1"/>
    </location>
</feature>
<evidence type="ECO:0000313" key="1">
    <source>
        <dbReference type="EMBL" id="KAJ1880363.1"/>
    </source>
</evidence>
<dbReference type="Proteomes" id="UP001150581">
    <property type="component" value="Unassembled WGS sequence"/>
</dbReference>
<organism evidence="1 2">
    <name type="scientific">Kickxella alabastrina</name>
    <dbReference type="NCBI Taxonomy" id="61397"/>
    <lineage>
        <taxon>Eukaryota</taxon>
        <taxon>Fungi</taxon>
        <taxon>Fungi incertae sedis</taxon>
        <taxon>Zoopagomycota</taxon>
        <taxon>Kickxellomycotina</taxon>
        <taxon>Kickxellomycetes</taxon>
        <taxon>Kickxellales</taxon>
        <taxon>Kickxellaceae</taxon>
        <taxon>Kickxella</taxon>
    </lineage>
</organism>
<gene>
    <name evidence="1" type="ORF">LPJ66_011512</name>
</gene>
<reference evidence="1" key="1">
    <citation type="submission" date="2022-07" db="EMBL/GenBank/DDBJ databases">
        <title>Phylogenomic reconstructions and comparative analyses of Kickxellomycotina fungi.</title>
        <authorList>
            <person name="Reynolds N.K."/>
            <person name="Stajich J.E."/>
            <person name="Barry K."/>
            <person name="Grigoriev I.V."/>
            <person name="Crous P."/>
            <person name="Smith M.E."/>
        </authorList>
    </citation>
    <scope>NUCLEOTIDE SEQUENCE</scope>
    <source>
        <strain evidence="1">Benny 63K</strain>
    </source>
</reference>
<proteinExistence type="predicted"/>
<comment type="caution">
    <text evidence="1">The sequence shown here is derived from an EMBL/GenBank/DDBJ whole genome shotgun (WGS) entry which is preliminary data.</text>
</comment>
<dbReference type="EMBL" id="JANBPG010003554">
    <property type="protein sequence ID" value="KAJ1880363.1"/>
    <property type="molecule type" value="Genomic_DNA"/>
</dbReference>
<sequence>GPVKGAYAWNQWQRRSRKPQGADPGAQGEHGHGRRLSLRRGAADQILGLPAQTHRV</sequence>
<protein>
    <submittedName>
        <fullName evidence="1">Uncharacterized protein</fullName>
    </submittedName>
</protein>
<feature type="non-terminal residue" evidence="1">
    <location>
        <position position="56"/>
    </location>
</feature>
<evidence type="ECO:0000313" key="2">
    <source>
        <dbReference type="Proteomes" id="UP001150581"/>
    </source>
</evidence>
<name>A0ACC1HY50_9FUNG</name>
<keyword evidence="2" id="KW-1185">Reference proteome</keyword>
<accession>A0ACC1HY50</accession>